<evidence type="ECO:0000259" key="6">
    <source>
        <dbReference type="Pfam" id="PF12806"/>
    </source>
</evidence>
<dbReference type="RefSeq" id="WP_219044486.1">
    <property type="nucleotide sequence ID" value="NZ_JAHWDQ010000004.1"/>
</dbReference>
<evidence type="ECO:0000259" key="4">
    <source>
        <dbReference type="Pfam" id="PF00441"/>
    </source>
</evidence>
<dbReference type="InterPro" id="IPR025878">
    <property type="entry name" value="Acyl-CoA_dh-like_C_dom"/>
</dbReference>
<keyword evidence="2" id="KW-0285">Flavoprotein</keyword>
<comment type="cofactor">
    <cofactor evidence="1">
        <name>FAD</name>
        <dbReference type="ChEBI" id="CHEBI:57692"/>
    </cofactor>
</comment>
<evidence type="ECO:0000259" key="5">
    <source>
        <dbReference type="Pfam" id="PF02771"/>
    </source>
</evidence>
<name>A0ABS6VV84_9GAMM</name>
<keyword evidence="3" id="KW-0560">Oxidoreductase</keyword>
<sequence length="582" mass="63238">MNYYKARTDDTVHTIRSLIRSCQLGSLPIYQDVDESLITEVISGAAAFAEKFVAPINRDADRDGCYINNNEVVVPACFNNLYQDYIKAGWPAVSCEQSHGGHGLPGLVSCAVNEIFMAASLSFSLVSLLSQGAISAIKKHGNESLKAQYLSKLVSGQWTGTMNLTEAQSGSDLSTVRAEALPCGDHYLIKGQKIFISWGDHGIAENIVHLVLARVKGASDGVSGLSLFIVPKYLLNSAGEPEHRNDVFPISVEDKLGIHGSPTCVLDFGGNSGATGFLVGEEGRGLSYMFTMMNHARIGVGLQGVGVSERAYQGALAYAKERVQGGREIIHYPDVRRMLMQMRALTEAARVMAYYAYAQQDIADADSDDGFAAARIALITPLVKAWSTEIVNEVTSLGIQVYGGAGFIEEFGAAQLYRDARILAIYEGTNGIQALDFTKRKVIRDGGSEVKRMIHMMRTDAYKFQRCESDISDMGMNLMEAVMVLQTATDWILANKGDDDFIESVAFDYLMLTGYVCAGSLVCDKAMLSSAMPSDSSDVDYLSANISIAGFYINKILPRVHAHWIAIRAGSEDVMALSIAQF</sequence>
<comment type="caution">
    <text evidence="7">The sequence shown here is derived from an EMBL/GenBank/DDBJ whole genome shotgun (WGS) entry which is preliminary data.</text>
</comment>
<evidence type="ECO:0000256" key="2">
    <source>
        <dbReference type="ARBA" id="ARBA00022630"/>
    </source>
</evidence>
<proteinExistence type="predicted"/>
<organism evidence="7 8">
    <name type="scientific">Zhongshania aquimaris</name>
    <dbReference type="NCBI Taxonomy" id="2857107"/>
    <lineage>
        <taxon>Bacteria</taxon>
        <taxon>Pseudomonadati</taxon>
        <taxon>Pseudomonadota</taxon>
        <taxon>Gammaproteobacteria</taxon>
        <taxon>Cellvibrionales</taxon>
        <taxon>Spongiibacteraceae</taxon>
        <taxon>Zhongshania</taxon>
    </lineage>
</organism>
<feature type="domain" description="Acetyl-CoA dehydrogenase-like C-terminal" evidence="6">
    <location>
        <begin position="470"/>
        <end position="577"/>
    </location>
</feature>
<keyword evidence="8" id="KW-1185">Reference proteome</keyword>
<dbReference type="EMBL" id="JAHWDQ010000004">
    <property type="protein sequence ID" value="MBW2942249.1"/>
    <property type="molecule type" value="Genomic_DNA"/>
</dbReference>
<dbReference type="InterPro" id="IPR052166">
    <property type="entry name" value="Diverse_Acyl-CoA_DH"/>
</dbReference>
<gene>
    <name evidence="7" type="ORF">KXJ70_15750</name>
</gene>
<feature type="domain" description="Acyl-CoA dehydrogenase/oxidase C-terminal" evidence="4">
    <location>
        <begin position="283"/>
        <end position="439"/>
    </location>
</feature>
<dbReference type="InterPro" id="IPR009075">
    <property type="entry name" value="AcylCo_DH/oxidase_C"/>
</dbReference>
<dbReference type="PANTHER" id="PTHR42803">
    <property type="entry name" value="ACYL-COA DEHYDROGENASE"/>
    <property type="match status" value="1"/>
</dbReference>
<evidence type="ECO:0000313" key="8">
    <source>
        <dbReference type="Proteomes" id="UP001166291"/>
    </source>
</evidence>
<dbReference type="Pfam" id="PF02771">
    <property type="entry name" value="Acyl-CoA_dh_N"/>
    <property type="match status" value="1"/>
</dbReference>
<evidence type="ECO:0000256" key="1">
    <source>
        <dbReference type="ARBA" id="ARBA00001974"/>
    </source>
</evidence>
<dbReference type="Proteomes" id="UP001166291">
    <property type="component" value="Unassembled WGS sequence"/>
</dbReference>
<feature type="domain" description="Acyl-CoA dehydrogenase/oxidase N-terminal" evidence="5">
    <location>
        <begin position="43"/>
        <end position="157"/>
    </location>
</feature>
<protein>
    <submittedName>
        <fullName evidence="7">Acyl-CoA dehydrogenase</fullName>
    </submittedName>
</protein>
<accession>A0ABS6VV84</accession>
<dbReference type="Pfam" id="PF00441">
    <property type="entry name" value="Acyl-CoA_dh_1"/>
    <property type="match status" value="1"/>
</dbReference>
<evidence type="ECO:0000313" key="7">
    <source>
        <dbReference type="EMBL" id="MBW2942249.1"/>
    </source>
</evidence>
<dbReference type="InterPro" id="IPR013786">
    <property type="entry name" value="AcylCoA_DH/ox_N"/>
</dbReference>
<reference evidence="7" key="1">
    <citation type="submission" date="2021-07" db="EMBL/GenBank/DDBJ databases">
        <title>Zhongshania sp. CAU 1632 isolated from seawater.</title>
        <authorList>
            <person name="Kim W."/>
        </authorList>
    </citation>
    <scope>NUCLEOTIDE SEQUENCE</scope>
    <source>
        <strain evidence="7">CAU 1632</strain>
    </source>
</reference>
<evidence type="ECO:0000256" key="3">
    <source>
        <dbReference type="ARBA" id="ARBA00023002"/>
    </source>
</evidence>
<dbReference type="Pfam" id="PF12806">
    <property type="entry name" value="Acyl-CoA_dh_C"/>
    <property type="match status" value="1"/>
</dbReference>
<dbReference type="PANTHER" id="PTHR42803:SF1">
    <property type="entry name" value="BROAD-SPECIFICITY LINEAR ACYL-COA DEHYDROGENASE FADE5"/>
    <property type="match status" value="1"/>
</dbReference>